<comment type="caution">
    <text evidence="1">The sequence shown here is derived from an EMBL/GenBank/DDBJ whole genome shotgun (WGS) entry which is preliminary data.</text>
</comment>
<evidence type="ECO:0000313" key="1">
    <source>
        <dbReference type="EMBL" id="NOU52781.1"/>
    </source>
</evidence>
<sequence length="254" mass="28723">MNKLVVLGAGWLGKPLCLMAKEKGWQVEGTRTRPAHEEGYERVFCLTNDKLHSNVSLEDAWWVCAIPPRARQKDSNYLSLLNEALSLSKKLNRKGFLLCSSTGVYPNENGRYTEQFDVLSKDVSTRQNILVSGEKQVLSDGGKILRLAGLVGPNREPGRFVAGKQLSSSSQGLVNMVHQQDVLNAIFCIFDNWLQAEDIYNVCHPEHPTRLSYYQEKCDKWGSQMPMFASDERTERIIDGSRISQLGFSYQFDI</sequence>
<protein>
    <submittedName>
        <fullName evidence="1">NADP-binding protein</fullName>
    </submittedName>
</protein>
<name>A0A849VM93_9GAMM</name>
<dbReference type="RefSeq" id="WP_171627827.1">
    <property type="nucleotide sequence ID" value="NZ_JABBPG010000011.1"/>
</dbReference>
<dbReference type="Gene3D" id="3.40.50.720">
    <property type="entry name" value="NAD(P)-binding Rossmann-like Domain"/>
    <property type="match status" value="1"/>
</dbReference>
<dbReference type="EMBL" id="JABBPG010000011">
    <property type="protein sequence ID" value="NOU52781.1"/>
    <property type="molecule type" value="Genomic_DNA"/>
</dbReference>
<evidence type="ECO:0000313" key="2">
    <source>
        <dbReference type="Proteomes" id="UP000586305"/>
    </source>
</evidence>
<gene>
    <name evidence="1" type="ORF">HG263_19930</name>
</gene>
<dbReference type="SUPFAM" id="SSF51735">
    <property type="entry name" value="NAD(P)-binding Rossmann-fold domains"/>
    <property type="match status" value="1"/>
</dbReference>
<proteinExistence type="predicted"/>
<organism evidence="1 2">
    <name type="scientific">Pseudoalteromonas caenipelagi</name>
    <dbReference type="NCBI Taxonomy" id="2726988"/>
    <lineage>
        <taxon>Bacteria</taxon>
        <taxon>Pseudomonadati</taxon>
        <taxon>Pseudomonadota</taxon>
        <taxon>Gammaproteobacteria</taxon>
        <taxon>Alteromonadales</taxon>
        <taxon>Pseudoalteromonadaceae</taxon>
        <taxon>Pseudoalteromonas</taxon>
    </lineage>
</organism>
<reference evidence="1 2" key="1">
    <citation type="submission" date="2020-04" db="EMBL/GenBank/DDBJ databases">
        <title>Pseudoalteromonas caenipelagi sp. nov., isolated from a tidal flat.</title>
        <authorList>
            <person name="Park S."/>
            <person name="Yoon J.-H."/>
        </authorList>
    </citation>
    <scope>NUCLEOTIDE SEQUENCE [LARGE SCALE GENOMIC DNA]</scope>
    <source>
        <strain evidence="1 2">JBTF-M23</strain>
    </source>
</reference>
<dbReference type="AlphaFoldDB" id="A0A849VM93"/>
<accession>A0A849VM93</accession>
<keyword evidence="2" id="KW-1185">Reference proteome</keyword>
<dbReference type="InterPro" id="IPR036291">
    <property type="entry name" value="NAD(P)-bd_dom_sf"/>
</dbReference>
<dbReference type="Proteomes" id="UP000586305">
    <property type="component" value="Unassembled WGS sequence"/>
</dbReference>